<name>A0A9E8N9K2_9BACT</name>
<proteinExistence type="predicted"/>
<dbReference type="KEGG" id="dpf:ON006_00240"/>
<feature type="transmembrane region" description="Helical" evidence="1">
    <location>
        <begin position="142"/>
        <end position="164"/>
    </location>
</feature>
<dbReference type="RefSeq" id="WP_244824708.1">
    <property type="nucleotide sequence ID" value="NZ_CP112998.1"/>
</dbReference>
<organism evidence="2 3">
    <name type="scientific">Dyadobacter pollutisoli</name>
    <dbReference type="NCBI Taxonomy" id="2910158"/>
    <lineage>
        <taxon>Bacteria</taxon>
        <taxon>Pseudomonadati</taxon>
        <taxon>Bacteroidota</taxon>
        <taxon>Cytophagia</taxon>
        <taxon>Cytophagales</taxon>
        <taxon>Spirosomataceae</taxon>
        <taxon>Dyadobacter</taxon>
    </lineage>
</organism>
<reference evidence="2" key="1">
    <citation type="submission" date="2022-11" db="EMBL/GenBank/DDBJ databases">
        <title>Dyadobacter pollutisoli sp. nov., isolated from plastic dumped soil.</title>
        <authorList>
            <person name="Kim J.M."/>
            <person name="Kim K.R."/>
            <person name="Lee J.K."/>
            <person name="Hao L."/>
            <person name="Jeon C.O."/>
        </authorList>
    </citation>
    <scope>NUCLEOTIDE SEQUENCE</scope>
    <source>
        <strain evidence="2">U1</strain>
    </source>
</reference>
<sequence length="429" mass="49402">MNDLLIHNCAAKDLRFGSYPRIDTDGNYLFDIGQKEILNQPQYMGELPKIDQKSQELSLRKATLKKEMLLYGTVTDSLEKEAKDEAEVGNIKVTDEEESLIDQETQLEELEKDMRLRGLLPNENPAIIQEQKPTTNKQNDKWQILGSFLAKWAITEGVMLIIQWSALRETKGYIDLAVRSFYFGIVILLIEYVSFLNKKTPKTYYKLYLSLTLFILVVMIALPPILNIVYPANVPAADIANQWSIAGATGATKILPRAEHPVWVEFYRSNEYLQAILCVILFIGMQIFTVDTKPAEQPVVQTDPLPEPPEKTFHDQRLQLKGQIKDTDQRIDLLKKMQTETLAKITNTLQGYLKDLSKLKEDILLIDSQTAALKIERETKFKFIEKELQTYQTDFEYLRNSDIIKQHSMTTPPWPTVKDICKHYNIQPL</sequence>
<keyword evidence="3" id="KW-1185">Reference proteome</keyword>
<feature type="transmembrane region" description="Helical" evidence="1">
    <location>
        <begin position="176"/>
        <end position="195"/>
    </location>
</feature>
<gene>
    <name evidence="2" type="ORF">ON006_00240</name>
</gene>
<dbReference type="Proteomes" id="UP001164653">
    <property type="component" value="Chromosome"/>
</dbReference>
<dbReference type="EMBL" id="CP112998">
    <property type="protein sequence ID" value="WAC12395.1"/>
    <property type="molecule type" value="Genomic_DNA"/>
</dbReference>
<evidence type="ECO:0000313" key="2">
    <source>
        <dbReference type="EMBL" id="WAC12395.1"/>
    </source>
</evidence>
<evidence type="ECO:0000256" key="1">
    <source>
        <dbReference type="SAM" id="Phobius"/>
    </source>
</evidence>
<feature type="transmembrane region" description="Helical" evidence="1">
    <location>
        <begin position="272"/>
        <end position="290"/>
    </location>
</feature>
<evidence type="ECO:0000313" key="3">
    <source>
        <dbReference type="Proteomes" id="UP001164653"/>
    </source>
</evidence>
<accession>A0A9E8N9K2</accession>
<protein>
    <submittedName>
        <fullName evidence="2">Uncharacterized protein</fullName>
    </submittedName>
</protein>
<keyword evidence="1" id="KW-0472">Membrane</keyword>
<dbReference type="AlphaFoldDB" id="A0A9E8N9K2"/>
<feature type="transmembrane region" description="Helical" evidence="1">
    <location>
        <begin position="207"/>
        <end position="226"/>
    </location>
</feature>
<keyword evidence="1" id="KW-0812">Transmembrane</keyword>
<keyword evidence="1" id="KW-1133">Transmembrane helix</keyword>